<proteinExistence type="predicted"/>
<name>A0A2X3EGI5_KLEPN</name>
<evidence type="ECO:0000313" key="1">
    <source>
        <dbReference type="EMBL" id="SQC43012.1"/>
    </source>
</evidence>
<evidence type="ECO:0000313" key="2">
    <source>
        <dbReference type="Proteomes" id="UP000251721"/>
    </source>
</evidence>
<accession>A0A2X3EGI5</accession>
<protein>
    <submittedName>
        <fullName evidence="1">Uncharacterized protein</fullName>
    </submittedName>
</protein>
<reference evidence="1 2" key="1">
    <citation type="submission" date="2018-06" db="EMBL/GenBank/DDBJ databases">
        <authorList>
            <consortium name="Pathogen Informatics"/>
            <person name="Doyle S."/>
        </authorList>
    </citation>
    <scope>NUCLEOTIDE SEQUENCE [LARGE SCALE GENOMIC DNA]</scope>
    <source>
        <strain evidence="1 2">NCTC13465</strain>
    </source>
</reference>
<dbReference type="RefSeq" id="WP_029603003.1">
    <property type="nucleotide sequence ID" value="NZ_BAACAJ010000017.1"/>
</dbReference>
<sequence length="90" mass="10151">MKERKLVIEIDDNAIDSVIEKVRLLKEELRSLSLPINISNAVPAALKPEEERNTQDARSVFLSNLDAEIIQAWSSLTALLNTRRDATSFD</sequence>
<organism evidence="1 2">
    <name type="scientific">Klebsiella pneumoniae</name>
    <dbReference type="NCBI Taxonomy" id="573"/>
    <lineage>
        <taxon>Bacteria</taxon>
        <taxon>Pseudomonadati</taxon>
        <taxon>Pseudomonadota</taxon>
        <taxon>Gammaproteobacteria</taxon>
        <taxon>Enterobacterales</taxon>
        <taxon>Enterobacteriaceae</taxon>
        <taxon>Klebsiella/Raoultella group</taxon>
        <taxon>Klebsiella</taxon>
        <taxon>Klebsiella pneumoniae complex</taxon>
    </lineage>
</organism>
<dbReference type="EMBL" id="UAWQ01000009">
    <property type="protein sequence ID" value="SQC43012.1"/>
    <property type="molecule type" value="Genomic_DNA"/>
</dbReference>
<gene>
    <name evidence="1" type="ORF">NCTC13465_01487</name>
</gene>
<dbReference type="Proteomes" id="UP000251721">
    <property type="component" value="Unassembled WGS sequence"/>
</dbReference>
<dbReference type="AlphaFoldDB" id="A0A2X3EGI5"/>